<evidence type="ECO:0000313" key="6">
    <source>
        <dbReference type="EMBL" id="CBI25663.3"/>
    </source>
</evidence>
<dbReference type="PaxDb" id="29760-VIT_16s0115g00480.t01"/>
<dbReference type="Pfam" id="PF01301">
    <property type="entry name" value="Glyco_hydro_35"/>
    <property type="match status" value="1"/>
</dbReference>
<keyword evidence="4" id="KW-0472">Membrane</keyword>
<gene>
    <name evidence="6" type="ordered locus">VIT_16s0115g00480</name>
</gene>
<dbReference type="EMBL" id="FN595518">
    <property type="protein sequence ID" value="CBI25663.3"/>
    <property type="molecule type" value="Genomic_DNA"/>
</dbReference>
<comment type="similarity">
    <text evidence="2">Belongs to the glycosyl hydrolase 35 family.</text>
</comment>
<dbReference type="AlphaFoldDB" id="D7T581"/>
<dbReference type="eggNOG" id="KOG0496">
    <property type="taxonomic scope" value="Eukaryota"/>
</dbReference>
<dbReference type="InterPro" id="IPR031330">
    <property type="entry name" value="Gly_Hdrlase_35_cat"/>
</dbReference>
<dbReference type="HOGENOM" id="CLU_2175680_0_0_1"/>
<evidence type="ECO:0000256" key="2">
    <source>
        <dbReference type="ARBA" id="ARBA00009809"/>
    </source>
</evidence>
<dbReference type="EC" id="3.2.1.23" evidence="3"/>
<reference evidence="7" key="1">
    <citation type="journal article" date="2007" name="Nature">
        <title>The grapevine genome sequence suggests ancestral hexaploidization in major angiosperm phyla.</title>
        <authorList>
            <consortium name="The French-Italian Public Consortium for Grapevine Genome Characterization."/>
            <person name="Jaillon O."/>
            <person name="Aury J.-M."/>
            <person name="Noel B."/>
            <person name="Policriti A."/>
            <person name="Clepet C."/>
            <person name="Casagrande A."/>
            <person name="Choisne N."/>
            <person name="Aubourg S."/>
            <person name="Vitulo N."/>
            <person name="Jubin C."/>
            <person name="Vezzi A."/>
            <person name="Legeai F."/>
            <person name="Hugueney P."/>
            <person name="Dasilva C."/>
            <person name="Horner D."/>
            <person name="Mica E."/>
            <person name="Jublot D."/>
            <person name="Poulain J."/>
            <person name="Bruyere C."/>
            <person name="Billault A."/>
            <person name="Segurens B."/>
            <person name="Gouyvenoux M."/>
            <person name="Ugarte E."/>
            <person name="Cattonaro F."/>
            <person name="Anthouard V."/>
            <person name="Vico V."/>
            <person name="Del Fabbro C."/>
            <person name="Alaux M."/>
            <person name="Di Gaspero G."/>
            <person name="Dumas V."/>
            <person name="Felice N."/>
            <person name="Paillard S."/>
            <person name="Juman I."/>
            <person name="Moroldo M."/>
            <person name="Scalabrin S."/>
            <person name="Canaguier A."/>
            <person name="Le Clainche I."/>
            <person name="Malacrida G."/>
            <person name="Durand E."/>
            <person name="Pesole G."/>
            <person name="Laucou V."/>
            <person name="Chatelet P."/>
            <person name="Merdinoglu D."/>
            <person name="Delledonne M."/>
            <person name="Pezzotti M."/>
            <person name="Lecharny A."/>
            <person name="Scarpelli C."/>
            <person name="Artiguenave F."/>
            <person name="Pe M.E."/>
            <person name="Valle G."/>
            <person name="Morgante M."/>
            <person name="Caboche M."/>
            <person name="Adam-Blondon A.-F."/>
            <person name="Weissenbach J."/>
            <person name="Quetier F."/>
            <person name="Wincker P."/>
        </authorList>
    </citation>
    <scope>NUCLEOTIDE SEQUENCE [LARGE SCALE GENOMIC DNA]</scope>
    <source>
        <strain evidence="7">cv. Pinot noir / PN40024</strain>
    </source>
</reference>
<evidence type="ECO:0000259" key="5">
    <source>
        <dbReference type="Pfam" id="PF01301"/>
    </source>
</evidence>
<dbReference type="OrthoDB" id="1657402at2759"/>
<dbReference type="GO" id="GO:0005975">
    <property type="term" value="P:carbohydrate metabolic process"/>
    <property type="evidence" value="ECO:0007669"/>
    <property type="project" value="InterPro"/>
</dbReference>
<dbReference type="InterPro" id="IPR001944">
    <property type="entry name" value="Glycoside_Hdrlase_35"/>
</dbReference>
<keyword evidence="4" id="KW-1133">Transmembrane helix</keyword>
<evidence type="ECO:0000256" key="1">
    <source>
        <dbReference type="ARBA" id="ARBA00001412"/>
    </source>
</evidence>
<dbReference type="GO" id="GO:0004565">
    <property type="term" value="F:beta-galactosidase activity"/>
    <property type="evidence" value="ECO:0007669"/>
    <property type="project" value="UniProtKB-EC"/>
</dbReference>
<feature type="transmembrane region" description="Helical" evidence="4">
    <location>
        <begin position="88"/>
        <end position="109"/>
    </location>
</feature>
<dbReference type="PANTHER" id="PTHR23421">
    <property type="entry name" value="BETA-GALACTOSIDASE RELATED"/>
    <property type="match status" value="1"/>
</dbReference>
<dbReference type="InterPro" id="IPR017853">
    <property type="entry name" value="GH"/>
</dbReference>
<evidence type="ECO:0000256" key="3">
    <source>
        <dbReference type="ARBA" id="ARBA00012756"/>
    </source>
</evidence>
<evidence type="ECO:0000313" key="7">
    <source>
        <dbReference type="Proteomes" id="UP000009183"/>
    </source>
</evidence>
<comment type="catalytic activity">
    <reaction evidence="1">
        <text>Hydrolysis of terminal non-reducing beta-D-galactose residues in beta-D-galactosides.</text>
        <dbReference type="EC" id="3.2.1.23"/>
    </reaction>
</comment>
<evidence type="ECO:0000256" key="4">
    <source>
        <dbReference type="SAM" id="Phobius"/>
    </source>
</evidence>
<feature type="domain" description="Glycoside hydrolase 35 catalytic" evidence="5">
    <location>
        <begin position="12"/>
        <end position="75"/>
    </location>
</feature>
<organism evidence="6 7">
    <name type="scientific">Vitis vinifera</name>
    <name type="common">Grape</name>
    <dbReference type="NCBI Taxonomy" id="29760"/>
    <lineage>
        <taxon>Eukaryota</taxon>
        <taxon>Viridiplantae</taxon>
        <taxon>Streptophyta</taxon>
        <taxon>Embryophyta</taxon>
        <taxon>Tracheophyta</taxon>
        <taxon>Spermatophyta</taxon>
        <taxon>Magnoliopsida</taxon>
        <taxon>eudicotyledons</taxon>
        <taxon>Gunneridae</taxon>
        <taxon>Pentapetalae</taxon>
        <taxon>rosids</taxon>
        <taxon>Vitales</taxon>
        <taxon>Vitaceae</taxon>
        <taxon>Viteae</taxon>
        <taxon>Vitis</taxon>
    </lineage>
</organism>
<name>D7T581_VITVI</name>
<dbReference type="Gene3D" id="3.20.20.80">
    <property type="entry name" value="Glycosidases"/>
    <property type="match status" value="1"/>
</dbReference>
<accession>D7T581</accession>
<sequence length="110" mass="13207">MHIVYIVYHNVEFFSLQINTCDQFTPNSPNKPKTWTENWPGWFKTFGAPDPHGPREDIVFSIARFFWKVNYYMVFKIIFIYLSHFPLYLIVHSACYLNIICRILFINFCA</sequence>
<dbReference type="Proteomes" id="UP000009183">
    <property type="component" value="Chromosome 16"/>
</dbReference>
<dbReference type="SUPFAM" id="SSF51445">
    <property type="entry name" value="(Trans)glycosidases"/>
    <property type="match status" value="1"/>
</dbReference>
<dbReference type="InParanoid" id="D7T581"/>
<protein>
    <recommendedName>
        <fullName evidence="3">beta-galactosidase</fullName>
        <ecNumber evidence="3">3.2.1.23</ecNumber>
    </recommendedName>
</protein>
<keyword evidence="7" id="KW-1185">Reference proteome</keyword>
<proteinExistence type="inferred from homology"/>
<keyword evidence="4" id="KW-0812">Transmembrane</keyword>